<dbReference type="RefSeq" id="WP_149598852.1">
    <property type="nucleotide sequence ID" value="NZ_VTUU01000001.1"/>
</dbReference>
<feature type="region of interest" description="Disordered" evidence="1">
    <location>
        <begin position="23"/>
        <end position="46"/>
    </location>
</feature>
<evidence type="ECO:0000256" key="1">
    <source>
        <dbReference type="SAM" id="MobiDB-lite"/>
    </source>
</evidence>
<dbReference type="Proteomes" id="UP000323161">
    <property type="component" value="Unassembled WGS sequence"/>
</dbReference>
<comment type="caution">
    <text evidence="5">The sequence shown here is derived from an EMBL/GenBank/DDBJ whole genome shotgun (WGS) entry which is preliminary data.</text>
</comment>
<keyword evidence="2" id="KW-0732">Signal</keyword>
<evidence type="ECO:0000313" key="5">
    <source>
        <dbReference type="EMBL" id="KAA1176225.1"/>
    </source>
</evidence>
<dbReference type="InterPro" id="IPR032093">
    <property type="entry name" value="PhoD_N"/>
</dbReference>
<feature type="chain" id="PRO_5023046945" evidence="2">
    <location>
        <begin position="22"/>
        <end position="577"/>
    </location>
</feature>
<dbReference type="PANTHER" id="PTHR43606">
    <property type="entry name" value="PHOSPHATASE, PUTATIVE (AFU_ORTHOLOGUE AFUA_6G08710)-RELATED"/>
    <property type="match status" value="1"/>
</dbReference>
<accession>A0A5B0VPU8</accession>
<feature type="signal peptide" evidence="2">
    <location>
        <begin position="1"/>
        <end position="21"/>
    </location>
</feature>
<dbReference type="Gene3D" id="2.60.40.380">
    <property type="entry name" value="Purple acid phosphatase-like, N-terminal"/>
    <property type="match status" value="1"/>
</dbReference>
<dbReference type="SUPFAM" id="SSF56300">
    <property type="entry name" value="Metallo-dependent phosphatases"/>
    <property type="match status" value="1"/>
</dbReference>
<sequence length="577" mass="63821">MDRQRRAVLKGLAATSFTALTACGGSSSSDSGPNDSEVVAGDSSVLPEPSTPKVAFIHGVASGDPLSDRIILWTRVTPTGSLPRNVESVSVRVTVARDRDMTDKVGQLTTTTGPERDFCVKVDVAGLSPDTWYYYQFSVGNQTSVIGRTRTFPAASMASERARFAVVSCSNYAYGLFSVYKAVSEHRDLDFILHLGDYIYEYGAGEYGDFPGREPLPAHEIIDLADYRARHAQYKTDESLQAVHQQFPMICIWDDHESANDSYSDGAENHDEATEGGWSERRASAVQAYYEWLPIREADTEPTHLWRQFQFGNLIDLFMLDTRLEGRDVQVSSVADPSRFDADRQIMSAEQMDWLTSGLASSSAHWRMIGQQVMFAELNILRILDAARTLGMEDVSTFNGQLLSLNMDQWDGYVADREKVLNTLEQGVTNTVIFTGDIHTSWANEVYADSGNLLENALVSPLAAEFVTPSVTSPGFPEEIADLAAAAVRLVNPHMKYVELKSPGFILVDVTRERTQSEFYYVRSISSADTVGEIDPAMTKVVGVDSGDSRIYTDRPLSEPREVRTALFNPPVRQAVS</sequence>
<evidence type="ECO:0000259" key="3">
    <source>
        <dbReference type="Pfam" id="PF09423"/>
    </source>
</evidence>
<dbReference type="EMBL" id="VTUU01000001">
    <property type="protein sequence ID" value="KAA1176225.1"/>
    <property type="molecule type" value="Genomic_DNA"/>
</dbReference>
<dbReference type="PANTHER" id="PTHR43606:SF7">
    <property type="entry name" value="PHOSPHATASE, PUTATIVE (AFU_ORTHOLOGUE AFUA_6G08710)-RELATED"/>
    <property type="match status" value="1"/>
</dbReference>
<protein>
    <submittedName>
        <fullName evidence="5">Alkaline phosphatase</fullName>
    </submittedName>
</protein>
<reference evidence="5 6" key="1">
    <citation type="submission" date="2019-08" db="EMBL/GenBank/DDBJ databases">
        <title>Marinobacter ZYF650 sp. nov., a marine bacterium isolated from seawater of the Mariana trench.</title>
        <authorList>
            <person name="Ahmad W."/>
        </authorList>
    </citation>
    <scope>NUCLEOTIDE SEQUENCE [LARGE SCALE GENOMIC DNA]</scope>
    <source>
        <strain evidence="5 6">ZYF650</strain>
    </source>
</reference>
<gene>
    <name evidence="5" type="ORF">FWJ25_03585</name>
</gene>
<organism evidence="5 6">
    <name type="scientific">Marinobacter salinexigens</name>
    <dbReference type="NCBI Taxonomy" id="2919747"/>
    <lineage>
        <taxon>Bacteria</taxon>
        <taxon>Pseudomonadati</taxon>
        <taxon>Pseudomonadota</taxon>
        <taxon>Gammaproteobacteria</taxon>
        <taxon>Pseudomonadales</taxon>
        <taxon>Marinobacteraceae</taxon>
        <taxon>Marinobacter</taxon>
    </lineage>
</organism>
<proteinExistence type="predicted"/>
<feature type="domain" description="Phospholipase D N-terminal" evidence="4">
    <location>
        <begin position="58"/>
        <end position="151"/>
    </location>
</feature>
<dbReference type="Pfam" id="PF16655">
    <property type="entry name" value="PhoD_N"/>
    <property type="match status" value="1"/>
</dbReference>
<evidence type="ECO:0000313" key="6">
    <source>
        <dbReference type="Proteomes" id="UP000323161"/>
    </source>
</evidence>
<dbReference type="InterPro" id="IPR029052">
    <property type="entry name" value="Metallo-depent_PP-like"/>
</dbReference>
<dbReference type="InterPro" id="IPR038607">
    <property type="entry name" value="PhoD-like_sf"/>
</dbReference>
<name>A0A5B0VPU8_9GAMM</name>
<keyword evidence="6" id="KW-1185">Reference proteome</keyword>
<dbReference type="AlphaFoldDB" id="A0A5B0VPU8"/>
<dbReference type="Pfam" id="PF09423">
    <property type="entry name" value="PhoD"/>
    <property type="match status" value="1"/>
</dbReference>
<evidence type="ECO:0000256" key="2">
    <source>
        <dbReference type="SAM" id="SignalP"/>
    </source>
</evidence>
<dbReference type="Gene3D" id="3.60.21.70">
    <property type="entry name" value="PhoD-like phosphatase"/>
    <property type="match status" value="1"/>
</dbReference>
<dbReference type="InterPro" id="IPR052900">
    <property type="entry name" value="Phospholipid_Metab_Enz"/>
</dbReference>
<dbReference type="InterPro" id="IPR018946">
    <property type="entry name" value="PhoD-like_MPP"/>
</dbReference>
<feature type="domain" description="PhoD-like phosphatase metallophosphatase" evidence="3">
    <location>
        <begin position="164"/>
        <end position="519"/>
    </location>
</feature>
<evidence type="ECO:0000259" key="4">
    <source>
        <dbReference type="Pfam" id="PF16655"/>
    </source>
</evidence>
<dbReference type="CDD" id="cd07389">
    <property type="entry name" value="MPP_PhoD"/>
    <property type="match status" value="1"/>
</dbReference>
<dbReference type="PROSITE" id="PS51257">
    <property type="entry name" value="PROKAR_LIPOPROTEIN"/>
    <property type="match status" value="1"/>
</dbReference>